<keyword evidence="3" id="KW-1185">Reference proteome</keyword>
<organism evidence="2 3">
    <name type="scientific">Gossypium davidsonii</name>
    <name type="common">Davidson's cotton</name>
    <name type="synonym">Gossypium klotzschianum subsp. davidsonii</name>
    <dbReference type="NCBI Taxonomy" id="34287"/>
    <lineage>
        <taxon>Eukaryota</taxon>
        <taxon>Viridiplantae</taxon>
        <taxon>Streptophyta</taxon>
        <taxon>Embryophyta</taxon>
        <taxon>Tracheophyta</taxon>
        <taxon>Spermatophyta</taxon>
        <taxon>Magnoliopsida</taxon>
        <taxon>eudicotyledons</taxon>
        <taxon>Gunneridae</taxon>
        <taxon>Pentapetalae</taxon>
        <taxon>rosids</taxon>
        <taxon>malvids</taxon>
        <taxon>Malvales</taxon>
        <taxon>Malvaceae</taxon>
        <taxon>Malvoideae</taxon>
        <taxon>Gossypium</taxon>
    </lineage>
</organism>
<proteinExistence type="predicted"/>
<dbReference type="SUPFAM" id="SSF53098">
    <property type="entry name" value="Ribonuclease H-like"/>
    <property type="match status" value="1"/>
</dbReference>
<dbReference type="CDD" id="cd06222">
    <property type="entry name" value="RNase_H_like"/>
    <property type="match status" value="1"/>
</dbReference>
<feature type="domain" description="RNase H type-1" evidence="1">
    <location>
        <begin position="8"/>
        <end position="127"/>
    </location>
</feature>
<dbReference type="InterPro" id="IPR036397">
    <property type="entry name" value="RNaseH_sf"/>
</dbReference>
<dbReference type="InterPro" id="IPR012337">
    <property type="entry name" value="RNaseH-like_sf"/>
</dbReference>
<dbReference type="InterPro" id="IPR044730">
    <property type="entry name" value="RNase_H-like_dom_plant"/>
</dbReference>
<evidence type="ECO:0000313" key="2">
    <source>
        <dbReference type="EMBL" id="MBA0632716.1"/>
    </source>
</evidence>
<sequence length="143" mass="15785">MAGFVKMNTNGASKPHTRLVCSAGIAKDSHGRWIFGYNRNIRKCSVKQAELWAIYDGLKLFWSKGWKLVVSECDCLIAVQAINGNYKGVVNRALICKIKELCARAWVVRIEHIYKESNGVANTLAAKGVVEGDSKKGKDITQG</sequence>
<dbReference type="InterPro" id="IPR002156">
    <property type="entry name" value="RNaseH_domain"/>
</dbReference>
<dbReference type="GO" id="GO:0003676">
    <property type="term" value="F:nucleic acid binding"/>
    <property type="evidence" value="ECO:0007669"/>
    <property type="project" value="InterPro"/>
</dbReference>
<evidence type="ECO:0000259" key="1">
    <source>
        <dbReference type="Pfam" id="PF13456"/>
    </source>
</evidence>
<dbReference type="Gene3D" id="3.30.420.10">
    <property type="entry name" value="Ribonuclease H-like superfamily/Ribonuclease H"/>
    <property type="match status" value="1"/>
</dbReference>
<evidence type="ECO:0000313" key="3">
    <source>
        <dbReference type="Proteomes" id="UP000593561"/>
    </source>
</evidence>
<dbReference type="GO" id="GO:0004523">
    <property type="term" value="F:RNA-DNA hybrid ribonuclease activity"/>
    <property type="evidence" value="ECO:0007669"/>
    <property type="project" value="InterPro"/>
</dbReference>
<accession>A0A7J8T4P8</accession>
<dbReference type="InterPro" id="IPR053151">
    <property type="entry name" value="RNase_H-like"/>
</dbReference>
<dbReference type="EMBL" id="JABFAC010000013">
    <property type="protein sequence ID" value="MBA0632716.1"/>
    <property type="molecule type" value="Genomic_DNA"/>
</dbReference>
<name>A0A7J8T4P8_GOSDV</name>
<dbReference type="AlphaFoldDB" id="A0A7J8T4P8"/>
<reference evidence="2 3" key="1">
    <citation type="journal article" date="2019" name="Genome Biol. Evol.">
        <title>Insights into the evolution of the New World diploid cottons (Gossypium, subgenus Houzingenia) based on genome sequencing.</title>
        <authorList>
            <person name="Grover C.E."/>
            <person name="Arick M.A. 2nd"/>
            <person name="Thrash A."/>
            <person name="Conover J.L."/>
            <person name="Sanders W.S."/>
            <person name="Peterson D.G."/>
            <person name="Frelichowski J.E."/>
            <person name="Scheffler J.A."/>
            <person name="Scheffler B.E."/>
            <person name="Wendel J.F."/>
        </authorList>
    </citation>
    <scope>NUCLEOTIDE SEQUENCE [LARGE SCALE GENOMIC DNA]</scope>
    <source>
        <strain evidence="2">27</strain>
        <tissue evidence="2">Leaf</tissue>
    </source>
</reference>
<gene>
    <name evidence="2" type="ORF">Godav_001403</name>
</gene>
<comment type="caution">
    <text evidence="2">The sequence shown here is derived from an EMBL/GenBank/DDBJ whole genome shotgun (WGS) entry which is preliminary data.</text>
</comment>
<dbReference type="Pfam" id="PF13456">
    <property type="entry name" value="RVT_3"/>
    <property type="match status" value="1"/>
</dbReference>
<dbReference type="Proteomes" id="UP000593561">
    <property type="component" value="Unassembled WGS sequence"/>
</dbReference>
<dbReference type="PANTHER" id="PTHR47723">
    <property type="entry name" value="OS05G0353850 PROTEIN"/>
    <property type="match status" value="1"/>
</dbReference>
<dbReference type="PANTHER" id="PTHR47723:SF13">
    <property type="entry name" value="PUTATIVE-RELATED"/>
    <property type="match status" value="1"/>
</dbReference>
<protein>
    <recommendedName>
        <fullName evidence="1">RNase H type-1 domain-containing protein</fullName>
    </recommendedName>
</protein>